<dbReference type="SMART" id="SM01411">
    <property type="entry name" value="Ephrin_rec_like"/>
    <property type="match status" value="15"/>
</dbReference>
<accession>A0A6C0BYL3</accession>
<feature type="domain" description="Tyrosine-protein kinase ephrin type A/B receptor-like" evidence="3">
    <location>
        <begin position="826"/>
        <end position="869"/>
    </location>
</feature>
<feature type="transmembrane region" description="Helical" evidence="2">
    <location>
        <begin position="1670"/>
        <end position="1688"/>
    </location>
</feature>
<dbReference type="PANTHER" id="PTHR46967:SF2">
    <property type="entry name" value="SUSHI, VON WILLEBRAND FACTOR TYPE A, EGF AND PENTRAXIN DOMAIN-CONTAINING PROTEIN 1-LIKE"/>
    <property type="match status" value="1"/>
</dbReference>
<feature type="domain" description="Tyrosine-protein kinase ephrin type A/B receptor-like" evidence="3">
    <location>
        <begin position="933"/>
        <end position="975"/>
    </location>
</feature>
<organism evidence="4">
    <name type="scientific">viral metagenome</name>
    <dbReference type="NCBI Taxonomy" id="1070528"/>
    <lineage>
        <taxon>unclassified sequences</taxon>
        <taxon>metagenomes</taxon>
        <taxon>organismal metagenomes</taxon>
    </lineage>
</organism>
<dbReference type="InterPro" id="IPR011641">
    <property type="entry name" value="Tyr-kin_ephrin_A/B_rcpt-like"/>
</dbReference>
<keyword evidence="2" id="KW-1133">Transmembrane helix</keyword>
<sequence>MISFIISVLSLFSIGQSTYLRNEEPNIQYLDIKTGGAISVNHQYPYVGFGCSVNYNDQLILVTSSNYPTWWIRQSEGYKCTKTQKKVEVMRYNITNNEYIDSIITTGTSDYILSCGIDKKLKTLYYIAGNYYNCPSNYNLDSSITRIDLNDFTFIDKTLLKNIDNIPSFYSYSSSSYWSFRYIHSPTTSLNIDGNSLWLGFGGHYTGIWRLNISTTPIKLIDSIQREYYEIMDEGMGMPGYEDQEMLFRFQHIKKSFYLNNSIYFVDDSGYRDAKLLKINTSNFLNNDNFTMNENNTEIITLDGINYISDIEVDEFRKRIYFVTGILNSEMYMFDYNFNKISLSVDCNIDFLKFPTEWGVITNIILDEKTKYLYALPSTRHPFAGIVKINTKELTIDSDKFEKFGYYKNYTYTDYRTGEDSVRSYFNYLNHMNITSNIDENGNLYIFPTSNWNRKQFIVMNLFGCSTGFGIQNSSIETCELCKPGKYSDEVGNICKNCNPGFSSDEYESIHCEKCEAGKYTTDSYNIECLECDAGKYSEIEGSSLCLHCNEGKYSIVIGSDSKDNCIECEDGKISENGATECQFCEIGKWAKLRKECISCSLGKYSISLGLIDDNQCILCPIGKYSNVFGIANELDCIECENGKIGIIEGASSNNSCVFCELGKFKKSLTACAICPDGWISNILENRCDNCEIGRWAWDKKSCIDCDQGRYSFSTGLISSKECITCEKGKYQPEMGEITENSCIECSNGKIGIIIAAKSNSSCVFCEIGKYKNSLTSCTICPDGWISNILENKCDLCEIGKWALDKKNCIDCDEGSYSFSTGLISSEECISCEKGKFQPEKGEITENSCIECSKGRIGVIMAAKSNDSCIFCEVGKYKNSLTSCTICPDGWISNILENKCDLCEVGKWALDKKQCVDCDKGRYSFSTGLISGEECISCEKGKFQPERGEISENSCIECDDGKIGIIDGAISDDSCISCQAGKFKKISTRCQTCPIGWISIKESMECFICPEGKITDSRGLECLNCSKGKYNDIIGLSMKTDNCKDCPSGKYSETKGNLNIFYCKDCPIGKYNTESGLIGEIFCISCKSGKYRNSLQNPGQSCVLCINGKFSLDSAYECITCLSGKYSTNKFNECINCPAGRYNLLDGQHTKNTCLLCPSGKWNEIFGSNSLDHCIECNAGLYSNIEGAISIATCKECPEGRYNDINGADSMNDCKECSTGSFSLSGSINCLLCEKGKYNSIMGSSECKLCEEGKFTSSKGSFICDNCPINSEQNYNKDGCICSASSYNTNNKNETISCSGCTDEFICGKGTTIQTLNLKKNFWRENKDTINTYKCKNIYACKGGIITNHSDNLCQEGHKGPLCDVCEKGWAKDDGVCLKCPENESRTIGLTILIPLICILLIIFLVKTANPSNNKKEEINGVVKIFMNYAQVFSLASSFQINWPGLIRYLFERAKEFSSPRVSFYSSDCAIGWSYYDKLIVYLALPLFYMLSVTMVIAIISLCYCSKKKKKVKKINSPTSRANYLKNKPTCLEFFSAWEKTAIVVGTFLSWPTIVEKTLEVMNCEKIGSNYYLVKDVSVSCYDSKHYQYLMVSYIAIIFYGIGIPLLGFYLLFKYRYRLYDMQNRYDGSTPLSFLFLGYREKRWYYEFIIMGKKAGLILLSVFLKNYPRYQIIGASLLVQISFFLHVFLRPYDTITSYGMICNKLESISLLSLVMTLSTGLFFGTIDSGYQLGLFEDILIILLLLCNGSIVLYFFIYFMVLAKKTFISNLRDKSRDYFDKNKEPWFICCCKDENKMKFKEWVYLRETNNYGIHLKNDLEKQIFSNYFKEKKSKLNVLNNKIDRISKRRLSIKLDKIRSEIQVMEKQRCWQTIQNNRLYGKLKKVAMVNKIGVGSNEIGELNDVFKLYIKHGVKYNDQMNDLYMGELKDMIPDSPISVPDSPININKNGDVEIEMTNQITLSKEQLSKLSIKDENIIII</sequence>
<evidence type="ECO:0000313" key="4">
    <source>
        <dbReference type="EMBL" id="QHS97200.1"/>
    </source>
</evidence>
<dbReference type="SUPFAM" id="SSF57184">
    <property type="entry name" value="Growth factor receptor domain"/>
    <property type="match status" value="7"/>
</dbReference>
<evidence type="ECO:0000256" key="1">
    <source>
        <dbReference type="SAM" id="Coils"/>
    </source>
</evidence>
<keyword evidence="1" id="KW-0175">Coiled coil</keyword>
<dbReference type="Pfam" id="PF07699">
    <property type="entry name" value="Ephrin_rec_like"/>
    <property type="match status" value="4"/>
</dbReference>
<evidence type="ECO:0000259" key="3">
    <source>
        <dbReference type="Pfam" id="PF07699"/>
    </source>
</evidence>
<keyword evidence="2" id="KW-0812">Transmembrane</keyword>
<feature type="domain" description="Tyrosine-protein kinase ephrin type A/B receptor-like" evidence="3">
    <location>
        <begin position="1169"/>
        <end position="1214"/>
    </location>
</feature>
<dbReference type="InterPro" id="IPR006212">
    <property type="entry name" value="Furin_repeat"/>
</dbReference>
<feature type="transmembrane region" description="Helical" evidence="2">
    <location>
        <begin position="1644"/>
        <end position="1664"/>
    </location>
</feature>
<dbReference type="Gene3D" id="2.10.220.10">
    <property type="entry name" value="Hormone Receptor, Insulin-like Growth Factor Receptor 1, Chain A, domain 2"/>
    <property type="match status" value="1"/>
</dbReference>
<dbReference type="PANTHER" id="PTHR46967">
    <property type="entry name" value="INSULIN-LIKE GROWTH FACTOR BINDING PROTEIN,N-TERMINAL"/>
    <property type="match status" value="1"/>
</dbReference>
<dbReference type="SUPFAM" id="SSF101898">
    <property type="entry name" value="NHL repeat"/>
    <property type="match status" value="1"/>
</dbReference>
<feature type="transmembrane region" description="Helical" evidence="2">
    <location>
        <begin position="1426"/>
        <end position="1443"/>
    </location>
</feature>
<evidence type="ECO:0000256" key="2">
    <source>
        <dbReference type="SAM" id="Phobius"/>
    </source>
</evidence>
<feature type="transmembrane region" description="Helical" evidence="2">
    <location>
        <begin position="1387"/>
        <end position="1406"/>
    </location>
</feature>
<feature type="domain" description="Tyrosine-protein kinase ephrin type A/B receptor-like" evidence="3">
    <location>
        <begin position="720"/>
        <end position="763"/>
    </location>
</feature>
<feature type="transmembrane region" description="Helical" evidence="2">
    <location>
        <begin position="1738"/>
        <end position="1761"/>
    </location>
</feature>
<feature type="transmembrane region" description="Helical" evidence="2">
    <location>
        <begin position="1708"/>
        <end position="1726"/>
    </location>
</feature>
<dbReference type="EMBL" id="MN739291">
    <property type="protein sequence ID" value="QHS97200.1"/>
    <property type="molecule type" value="Genomic_DNA"/>
</dbReference>
<feature type="transmembrane region" description="Helical" evidence="2">
    <location>
        <begin position="1592"/>
        <end position="1613"/>
    </location>
</feature>
<dbReference type="Gene3D" id="2.10.50.10">
    <property type="entry name" value="Tumor Necrosis Factor Receptor, subunit A, domain 2"/>
    <property type="match status" value="6"/>
</dbReference>
<dbReference type="InterPro" id="IPR009030">
    <property type="entry name" value="Growth_fac_rcpt_cys_sf"/>
</dbReference>
<dbReference type="SMART" id="SM00261">
    <property type="entry name" value="FU"/>
    <property type="match status" value="7"/>
</dbReference>
<name>A0A6C0BYL3_9ZZZZ</name>
<reference evidence="4" key="1">
    <citation type="journal article" date="2020" name="Nature">
        <title>Giant virus diversity and host interactions through global metagenomics.</title>
        <authorList>
            <person name="Schulz F."/>
            <person name="Roux S."/>
            <person name="Paez-Espino D."/>
            <person name="Jungbluth S."/>
            <person name="Walsh D.A."/>
            <person name="Denef V.J."/>
            <person name="McMahon K.D."/>
            <person name="Konstantinidis K.T."/>
            <person name="Eloe-Fadrosh E.A."/>
            <person name="Kyrpides N.C."/>
            <person name="Woyke T."/>
        </authorList>
    </citation>
    <scope>NUCLEOTIDE SEQUENCE</scope>
    <source>
        <strain evidence="4">GVMAG-M-3300020169-51</strain>
    </source>
</reference>
<keyword evidence="2" id="KW-0472">Membrane</keyword>
<feature type="coiled-coil region" evidence="1">
    <location>
        <begin position="1827"/>
        <end position="1866"/>
    </location>
</feature>
<proteinExistence type="predicted"/>
<feature type="transmembrane region" description="Helical" evidence="2">
    <location>
        <begin position="1480"/>
        <end position="1505"/>
    </location>
</feature>
<protein>
    <recommendedName>
        <fullName evidence="3">Tyrosine-protein kinase ephrin type A/B receptor-like domain-containing protein</fullName>
    </recommendedName>
</protein>